<dbReference type="InterPro" id="IPR000153">
    <property type="entry name" value="Reo_capsid_sigma3"/>
</dbReference>
<evidence type="ECO:0000313" key="4">
    <source>
        <dbReference type="Proteomes" id="UP000147899"/>
    </source>
</evidence>
<reference evidence="3 4" key="2">
    <citation type="journal article" date="2015" name="MBio">
        <title>A Novel Pathogenic Mammalian Orthoreovirus from Diarrheic Pigs and Swine Blood Meal in the United States.</title>
        <authorList>
            <person name="Narayanappa A.T."/>
            <person name="Sooryanarain H."/>
            <person name="Deventhiran J."/>
            <person name="Cao D."/>
            <person name="Ammayappan Venkatachalam B.A."/>
            <person name="Kambiranda D."/>
            <person name="LeRoith T."/>
            <person name="Heffron C.L."/>
            <person name="Lindstrom N."/>
            <person name="Hall K."/>
            <person name="Jobst P."/>
            <person name="Sexton C."/>
            <person name="Meng X.-J."/>
            <person name="Elankumaran S."/>
        </authorList>
    </citation>
    <scope>NUCLEOTIDE SEQUENCE [LARGE SCALE GENOMIC DNA]</scope>
    <source>
        <strain evidence="1">BM-100</strain>
        <strain evidence="2">FS-03</strain>
    </source>
</reference>
<organism evidence="2 4">
    <name type="scientific">Mammalian orthoreovirus 3</name>
    <dbReference type="NCBI Taxonomy" id="538123"/>
    <lineage>
        <taxon>Viruses</taxon>
        <taxon>Riboviria</taxon>
        <taxon>Orthornavirae</taxon>
        <taxon>Duplornaviricota</taxon>
        <taxon>Resentoviricetes</taxon>
        <taxon>Reovirales</taxon>
        <taxon>Spinareoviridae</taxon>
        <taxon>Orthoreovirus</taxon>
        <taxon>Orthoreovirus mammalis</taxon>
        <taxon>Mammalian orthoreovirus</taxon>
    </lineage>
</organism>
<reference evidence="2" key="1">
    <citation type="submission" date="2014-10" db="EMBL/GenBank/DDBJ databases">
        <authorList>
            <person name="Athmaram T.N."/>
            <person name="Sooryanarain H."/>
            <person name="Deventhiran J."/>
            <person name="Dianjun C."/>
            <person name="Ammayappan Venkatachalam B."/>
            <person name="Meng X.J."/>
            <person name="Elankumaran S."/>
        </authorList>
    </citation>
    <scope>NUCLEOTIDE SEQUENCE</scope>
    <source>
        <strain evidence="1">BM-100</strain>
        <strain evidence="2">FS-03</strain>
    </source>
</reference>
<dbReference type="GO" id="GO:0019058">
    <property type="term" value="P:viral life cycle"/>
    <property type="evidence" value="ECO:0007669"/>
    <property type="project" value="InterPro"/>
</dbReference>
<dbReference type="Proteomes" id="UP000147899">
    <property type="component" value="Genome"/>
</dbReference>
<name>A0A0F7H313_9REOV</name>
<evidence type="ECO:0000313" key="1">
    <source>
        <dbReference type="EMBL" id="AKG65872.1"/>
    </source>
</evidence>
<dbReference type="Proteomes" id="UP000116714">
    <property type="component" value="Genome"/>
</dbReference>
<dbReference type="SUPFAM" id="SSF64465">
    <property type="entry name" value="Outer capsid protein sigma 3"/>
    <property type="match status" value="1"/>
</dbReference>
<dbReference type="EMBL" id="KM820763">
    <property type="protein sequence ID" value="AKG65882.1"/>
    <property type="molecule type" value="Genomic_RNA"/>
</dbReference>
<dbReference type="InterPro" id="IPR023634">
    <property type="entry name" value="Reovirus_capsid_sigma-3_dom_sf"/>
</dbReference>
<gene>
    <name evidence="2" type="primary">S4</name>
</gene>
<sequence length="365" mass="41246">MEVCLPNGHQIVDWINNAFEGRVSIYSAQQGWDKTISAQPDMMVCGSAVVCMHCLGVVGSLQRKLNHLPHHKCNQQLREQDYVDLQFADRVTAHWKRGMLSFVSQMHAIMNDVTPEELERVRTDGGILAELNWLQIESGSMFRSIHSNWTDPLQVVEDLDTQLDRYWTALNLMIDSSDLVPNFMMRDPSHAFNGVKLEGEARQTQFPRTFDSGSNLKWGVMVYDYSELEGDSQKGRSYRREIVTPAKDFGHFGLSHYSRATTPILGKMPAVFSGMLTGNCKMYPFIKGTAKLKTVKKLVDAVNYTWSFEKIRYALGPGGMTGWYNRTMQQAPIVLTPAALTMFPDMTRFGDLQYPITIGDPAVLG</sequence>
<proteinExistence type="predicted"/>
<dbReference type="Gene3D" id="3.90.1630.10">
    <property type="entry name" value="Outer-capsid protein sigma 3, small lobe"/>
    <property type="match status" value="1"/>
</dbReference>
<dbReference type="Pfam" id="PF00979">
    <property type="entry name" value="Reovirus_cap"/>
    <property type="match status" value="1"/>
</dbReference>
<evidence type="ECO:0000313" key="3">
    <source>
        <dbReference type="Proteomes" id="UP000116714"/>
    </source>
</evidence>
<dbReference type="EMBL" id="KM820753">
    <property type="protein sequence ID" value="AKG65872.1"/>
    <property type="molecule type" value="Genomic_RNA"/>
</dbReference>
<dbReference type="GO" id="GO:0005198">
    <property type="term" value="F:structural molecule activity"/>
    <property type="evidence" value="ECO:0007669"/>
    <property type="project" value="InterPro"/>
</dbReference>
<protein>
    <submittedName>
        <fullName evidence="2">Sigma 3 protein</fullName>
    </submittedName>
</protein>
<dbReference type="Gene3D" id="3.90.1320.10">
    <property type="entry name" value="Outer-capsid protein sigma 3, large lobe"/>
    <property type="match status" value="1"/>
</dbReference>
<evidence type="ECO:0000313" key="2">
    <source>
        <dbReference type="EMBL" id="AKG65882.1"/>
    </source>
</evidence>
<accession>A0A0F7H313</accession>